<dbReference type="SUPFAM" id="SSF55347">
    <property type="entry name" value="Glyceraldehyde-3-phosphate dehydrogenase-like, C-terminal domain"/>
    <property type="match status" value="1"/>
</dbReference>
<keyword evidence="2" id="KW-0560">Oxidoreductase</keyword>
<dbReference type="InterPro" id="IPR050984">
    <property type="entry name" value="Gfo/Idh/MocA_domain"/>
</dbReference>
<sequence length="449" mass="47887">MGRRSLPTRGHPRQARRGQGPEGAAEVHPGGGSGGQGQQGQQGQAGRQGCTEGRSQGRQARCQARCQDDSSEGGGKSSGQARRPQGRRQSRCARLSAGAEPPVSEAQPALRWAVVGPGNIAGRFVQALQGLPDQELSLILGRDLARARSFASAHRAAGRHEPRLQQAAGEAQLRAALSSPDIDAVYIATPHAQHGEAVAAALQAGKAVLCEKPLVPGLAQARPLLALAQARQAFLMEALWTRFLPVYAQVQQWLQAGLIGPLRGVQSSFCFSIPFDAQSRCFDPALAGGALLDIGIYNLSMTRWVLQQALGACPEPLRMEAQAVLAPTGVDQRLAATLHFPGGISSQFVCAFDGMADNGLRIFGERGLIELPQQFWEATEARLTLAGQAPQTVHLPFQINGFEGEILEVSRCLRAGLTESPQMPLSETLATLAWMDALRTQVGVRYPFD</sequence>
<feature type="domain" description="Gfo/Idh/MocA-like oxidoreductase N-terminal" evidence="4">
    <location>
        <begin position="110"/>
        <end position="236"/>
    </location>
</feature>
<feature type="compositionally biased region" description="Low complexity" evidence="3">
    <location>
        <begin position="41"/>
        <end position="65"/>
    </location>
</feature>
<dbReference type="Gene3D" id="3.30.360.10">
    <property type="entry name" value="Dihydrodipicolinate Reductase, domain 2"/>
    <property type="match status" value="1"/>
</dbReference>
<dbReference type="SUPFAM" id="SSF51735">
    <property type="entry name" value="NAD(P)-binding Rossmann-fold domains"/>
    <property type="match status" value="1"/>
</dbReference>
<accession>A0A2N8KZS6</accession>
<dbReference type="PANTHER" id="PTHR22604:SF105">
    <property type="entry name" value="TRANS-1,2-DIHYDROBENZENE-1,2-DIOL DEHYDROGENASE"/>
    <property type="match status" value="1"/>
</dbReference>
<reference evidence="6 7" key="1">
    <citation type="submission" date="2018-01" db="EMBL/GenBank/DDBJ databases">
        <title>Draft genome sequence of Paucibacter aquatile CR182 isolated from freshwater of the Nakdong River.</title>
        <authorList>
            <person name="Choi A."/>
            <person name="Chung E.J."/>
        </authorList>
    </citation>
    <scope>NUCLEOTIDE SEQUENCE [LARGE SCALE GENOMIC DNA]</scope>
    <source>
        <strain evidence="6 7">CR182</strain>
    </source>
</reference>
<evidence type="ECO:0000259" key="4">
    <source>
        <dbReference type="Pfam" id="PF01408"/>
    </source>
</evidence>
<dbReference type="InterPro" id="IPR000683">
    <property type="entry name" value="Gfo/Idh/MocA-like_OxRdtase_N"/>
</dbReference>
<evidence type="ECO:0000259" key="5">
    <source>
        <dbReference type="Pfam" id="PF22725"/>
    </source>
</evidence>
<evidence type="ECO:0000313" key="6">
    <source>
        <dbReference type="EMBL" id="PND38969.1"/>
    </source>
</evidence>
<evidence type="ECO:0000313" key="7">
    <source>
        <dbReference type="Proteomes" id="UP000235916"/>
    </source>
</evidence>
<keyword evidence="7" id="KW-1185">Reference proteome</keyword>
<dbReference type="Gene3D" id="3.40.50.720">
    <property type="entry name" value="NAD(P)-binding Rossmann-like Domain"/>
    <property type="match status" value="1"/>
</dbReference>
<evidence type="ECO:0000256" key="2">
    <source>
        <dbReference type="ARBA" id="ARBA00023002"/>
    </source>
</evidence>
<dbReference type="Pfam" id="PF22725">
    <property type="entry name" value="GFO_IDH_MocA_C3"/>
    <property type="match status" value="1"/>
</dbReference>
<dbReference type="EMBL" id="POSP01000003">
    <property type="protein sequence ID" value="PND38969.1"/>
    <property type="molecule type" value="Genomic_DNA"/>
</dbReference>
<dbReference type="Pfam" id="PF01408">
    <property type="entry name" value="GFO_IDH_MocA"/>
    <property type="match status" value="1"/>
</dbReference>
<protein>
    <submittedName>
        <fullName evidence="6">Uncharacterized protein</fullName>
    </submittedName>
</protein>
<dbReference type="Proteomes" id="UP000235916">
    <property type="component" value="Unassembled WGS sequence"/>
</dbReference>
<name>A0A2N8KZS6_9BURK</name>
<evidence type="ECO:0000256" key="1">
    <source>
        <dbReference type="ARBA" id="ARBA00010928"/>
    </source>
</evidence>
<evidence type="ECO:0000256" key="3">
    <source>
        <dbReference type="SAM" id="MobiDB-lite"/>
    </source>
</evidence>
<feature type="compositionally biased region" description="Gly residues" evidence="3">
    <location>
        <begin position="29"/>
        <end position="40"/>
    </location>
</feature>
<organism evidence="6 7">
    <name type="scientific">Kinneretia aquatilis</name>
    <dbReference type="NCBI Taxonomy" id="2070761"/>
    <lineage>
        <taxon>Bacteria</taxon>
        <taxon>Pseudomonadati</taxon>
        <taxon>Pseudomonadota</taxon>
        <taxon>Betaproteobacteria</taxon>
        <taxon>Burkholderiales</taxon>
        <taxon>Sphaerotilaceae</taxon>
        <taxon>Roseateles</taxon>
    </lineage>
</organism>
<comment type="similarity">
    <text evidence="1">Belongs to the Gfo/Idh/MocA family.</text>
</comment>
<gene>
    <name evidence="6" type="ORF">C1O66_16505</name>
</gene>
<dbReference type="AlphaFoldDB" id="A0A2N8KZS6"/>
<dbReference type="GO" id="GO:0000166">
    <property type="term" value="F:nucleotide binding"/>
    <property type="evidence" value="ECO:0007669"/>
    <property type="project" value="InterPro"/>
</dbReference>
<dbReference type="GO" id="GO:0016491">
    <property type="term" value="F:oxidoreductase activity"/>
    <property type="evidence" value="ECO:0007669"/>
    <property type="project" value="UniProtKB-KW"/>
</dbReference>
<comment type="caution">
    <text evidence="6">The sequence shown here is derived from an EMBL/GenBank/DDBJ whole genome shotgun (WGS) entry which is preliminary data.</text>
</comment>
<dbReference type="OrthoDB" id="9793050at2"/>
<dbReference type="InterPro" id="IPR036291">
    <property type="entry name" value="NAD(P)-bd_dom_sf"/>
</dbReference>
<proteinExistence type="inferred from homology"/>
<feature type="domain" description="GFO/IDH/MocA-like oxidoreductase" evidence="5">
    <location>
        <begin position="247"/>
        <end position="369"/>
    </location>
</feature>
<dbReference type="InterPro" id="IPR055170">
    <property type="entry name" value="GFO_IDH_MocA-like_dom"/>
</dbReference>
<dbReference type="PANTHER" id="PTHR22604">
    <property type="entry name" value="OXIDOREDUCTASES"/>
    <property type="match status" value="1"/>
</dbReference>
<feature type="region of interest" description="Disordered" evidence="3">
    <location>
        <begin position="1"/>
        <end position="105"/>
    </location>
</feature>